<feature type="domain" description="Amidohydrolase-related" evidence="2">
    <location>
        <begin position="25"/>
        <end position="339"/>
    </location>
</feature>
<gene>
    <name evidence="3" type="ORF">ACFPP7_18470</name>
</gene>
<dbReference type="Pfam" id="PF04909">
    <property type="entry name" value="Amidohydro_2"/>
    <property type="match status" value="1"/>
</dbReference>
<proteinExistence type="predicted"/>
<organism evidence="3 4">
    <name type="scientific">Polaromonas jejuensis</name>
    <dbReference type="NCBI Taxonomy" id="457502"/>
    <lineage>
        <taxon>Bacteria</taxon>
        <taxon>Pseudomonadati</taxon>
        <taxon>Pseudomonadota</taxon>
        <taxon>Betaproteobacteria</taxon>
        <taxon>Burkholderiales</taxon>
        <taxon>Comamonadaceae</taxon>
        <taxon>Polaromonas</taxon>
    </lineage>
</organism>
<reference evidence="4" key="1">
    <citation type="journal article" date="2019" name="Int. J. Syst. Evol. Microbiol.">
        <title>The Global Catalogue of Microorganisms (GCM) 10K type strain sequencing project: providing services to taxonomists for standard genome sequencing and annotation.</title>
        <authorList>
            <consortium name="The Broad Institute Genomics Platform"/>
            <consortium name="The Broad Institute Genome Sequencing Center for Infectious Disease"/>
            <person name="Wu L."/>
            <person name="Ma J."/>
        </authorList>
    </citation>
    <scope>NUCLEOTIDE SEQUENCE [LARGE SCALE GENOMIC DNA]</scope>
    <source>
        <strain evidence="4">CGMCC 4.7277</strain>
    </source>
</reference>
<dbReference type="RefSeq" id="WP_068836088.1">
    <property type="nucleotide sequence ID" value="NZ_JBHSMX010000059.1"/>
</dbReference>
<dbReference type="InterPro" id="IPR006680">
    <property type="entry name" value="Amidohydro-rel"/>
</dbReference>
<dbReference type="SUPFAM" id="SSF51556">
    <property type="entry name" value="Metallo-dependent hydrolases"/>
    <property type="match status" value="1"/>
</dbReference>
<feature type="chain" id="PRO_5045967575" evidence="1">
    <location>
        <begin position="20"/>
        <end position="345"/>
    </location>
</feature>
<sequence length="345" mass="38241">MKPIFFAAALALFGLSAQAEPIPLIDVHAHFQTSPVKDLDASYKAALATMDRRNIARSLLMPPPYDTRVPKRFYDIEDLLFTTKASPDRFAVLGGSTLNIMIHDTSPESVDESVRAKFRKRALEIVKLGAVGFGEISVLHVSIPLMGRNHPYEMVPPDHPLLLLLADIAAENDLPIDLHCDLVPEDMPLPDGLRSNPQNPSQLEANLPGLQRLLAHNSQAKIVWSHVGFEPLRTRRPGLVRRMLASYPNLYMSFRLNRGTLQPASAMDPDGTVKPAWVDLVREFPDRFMLGSDAFYERGGIARGSSDDGMGHLRTLIEQLPPDVGVKVASENAMRIYRLKSPATN</sequence>
<protein>
    <submittedName>
        <fullName evidence="3">Amidohydrolase family protein</fullName>
    </submittedName>
</protein>
<dbReference type="InterPro" id="IPR032466">
    <property type="entry name" value="Metal_Hydrolase"/>
</dbReference>
<evidence type="ECO:0000256" key="1">
    <source>
        <dbReference type="SAM" id="SignalP"/>
    </source>
</evidence>
<evidence type="ECO:0000313" key="3">
    <source>
        <dbReference type="EMBL" id="MFC5522877.1"/>
    </source>
</evidence>
<dbReference type="Gene3D" id="3.20.20.140">
    <property type="entry name" value="Metal-dependent hydrolases"/>
    <property type="match status" value="1"/>
</dbReference>
<comment type="caution">
    <text evidence="3">The sequence shown here is derived from an EMBL/GenBank/DDBJ whole genome shotgun (WGS) entry which is preliminary data.</text>
</comment>
<dbReference type="Proteomes" id="UP001596084">
    <property type="component" value="Unassembled WGS sequence"/>
</dbReference>
<name>A0ABW0QFF4_9BURK</name>
<evidence type="ECO:0000259" key="2">
    <source>
        <dbReference type="Pfam" id="PF04909"/>
    </source>
</evidence>
<feature type="signal peptide" evidence="1">
    <location>
        <begin position="1"/>
        <end position="19"/>
    </location>
</feature>
<keyword evidence="1" id="KW-0732">Signal</keyword>
<keyword evidence="4" id="KW-1185">Reference proteome</keyword>
<accession>A0ABW0QFF4</accession>
<dbReference type="EMBL" id="JBHSMX010000059">
    <property type="protein sequence ID" value="MFC5522877.1"/>
    <property type="molecule type" value="Genomic_DNA"/>
</dbReference>
<evidence type="ECO:0000313" key="4">
    <source>
        <dbReference type="Proteomes" id="UP001596084"/>
    </source>
</evidence>